<sequence>MEAGSGSYQKAPKRPDYTPFLGRYHDAWLGDVNLYLQGNQLWLKSVRAPRLVGQVLPYRGSTYVVRWKARSLNADAFAAFALDEQGHASGFKMKPISALTDFSYDFQDLDLKRVPEPAVVN</sequence>
<reference evidence="3" key="1">
    <citation type="journal article" date="2019" name="Int. J. Syst. Evol. Microbiol.">
        <title>The Global Catalogue of Microorganisms (GCM) 10K type strain sequencing project: providing services to taxonomists for standard genome sequencing and annotation.</title>
        <authorList>
            <consortium name="The Broad Institute Genomics Platform"/>
            <consortium name="The Broad Institute Genome Sequencing Center for Infectious Disease"/>
            <person name="Wu L."/>
            <person name="Ma J."/>
        </authorList>
    </citation>
    <scope>NUCLEOTIDE SEQUENCE [LARGE SCALE GENOMIC DNA]</scope>
    <source>
        <strain evidence="3">JCM 19635</strain>
    </source>
</reference>
<gene>
    <name evidence="2" type="ORF">ACFQT0_12540</name>
</gene>
<dbReference type="Pfam" id="PF11954">
    <property type="entry name" value="DUF3471"/>
    <property type="match status" value="1"/>
</dbReference>
<name>A0ABW2U6S3_9BACT</name>
<organism evidence="2 3">
    <name type="scientific">Hymenobacter humi</name>
    <dbReference type="NCBI Taxonomy" id="1411620"/>
    <lineage>
        <taxon>Bacteria</taxon>
        <taxon>Pseudomonadati</taxon>
        <taxon>Bacteroidota</taxon>
        <taxon>Cytophagia</taxon>
        <taxon>Cytophagales</taxon>
        <taxon>Hymenobacteraceae</taxon>
        <taxon>Hymenobacter</taxon>
    </lineage>
</organism>
<evidence type="ECO:0000313" key="3">
    <source>
        <dbReference type="Proteomes" id="UP001596513"/>
    </source>
</evidence>
<dbReference type="EMBL" id="JBHTEK010000001">
    <property type="protein sequence ID" value="MFC7668121.1"/>
    <property type="molecule type" value="Genomic_DNA"/>
</dbReference>
<dbReference type="Proteomes" id="UP001596513">
    <property type="component" value="Unassembled WGS sequence"/>
</dbReference>
<dbReference type="InterPro" id="IPR021860">
    <property type="entry name" value="Peptidase_S12_Pab87-rel_C"/>
</dbReference>
<dbReference type="Gene3D" id="2.40.128.600">
    <property type="match status" value="1"/>
</dbReference>
<evidence type="ECO:0000259" key="1">
    <source>
        <dbReference type="Pfam" id="PF11954"/>
    </source>
</evidence>
<comment type="caution">
    <text evidence="2">The sequence shown here is derived from an EMBL/GenBank/DDBJ whole genome shotgun (WGS) entry which is preliminary data.</text>
</comment>
<accession>A0ABW2U6S3</accession>
<protein>
    <submittedName>
        <fullName evidence="2">DUF3471 domain-containing protein</fullName>
    </submittedName>
</protein>
<proteinExistence type="predicted"/>
<evidence type="ECO:0000313" key="2">
    <source>
        <dbReference type="EMBL" id="MFC7668121.1"/>
    </source>
</evidence>
<feature type="domain" description="Peptidase S12 Pab87-related C-terminal" evidence="1">
    <location>
        <begin position="17"/>
        <end position="113"/>
    </location>
</feature>
<dbReference type="RefSeq" id="WP_380203192.1">
    <property type="nucleotide sequence ID" value="NZ_JBHTEK010000001.1"/>
</dbReference>
<keyword evidence="3" id="KW-1185">Reference proteome</keyword>